<keyword evidence="3" id="KW-1185">Reference proteome</keyword>
<reference evidence="4" key="1">
    <citation type="submission" date="2016-06" db="UniProtKB">
        <authorList>
            <consortium name="WormBaseParasite"/>
        </authorList>
    </citation>
    <scope>IDENTIFICATION</scope>
</reference>
<evidence type="ECO:0000313" key="2">
    <source>
        <dbReference type="EMBL" id="VDN38683.1"/>
    </source>
</evidence>
<evidence type="ECO:0000313" key="4">
    <source>
        <dbReference type="WBParaSite" id="GPUH_0002167901-mRNA-1"/>
    </source>
</evidence>
<accession>A0A183EL11</accession>
<name>A0A183EL11_9BILA</name>
<sequence>MSDIPRKAAGSAKIAVQKEITSPEMRDLGENIIEHSNGHGNNGHTNLQRKQPNVKDLGVVEIATDEKPGSGDEEIVELAPVDGGAAIKVEQDMAVEQETKFTRRTSARLTFQENRILYLE</sequence>
<organism evidence="4">
    <name type="scientific">Gongylonema pulchrum</name>
    <dbReference type="NCBI Taxonomy" id="637853"/>
    <lineage>
        <taxon>Eukaryota</taxon>
        <taxon>Metazoa</taxon>
        <taxon>Ecdysozoa</taxon>
        <taxon>Nematoda</taxon>
        <taxon>Chromadorea</taxon>
        <taxon>Rhabditida</taxon>
        <taxon>Spirurina</taxon>
        <taxon>Spiruromorpha</taxon>
        <taxon>Spiruroidea</taxon>
        <taxon>Gongylonematidae</taxon>
        <taxon>Gongylonema</taxon>
    </lineage>
</organism>
<dbReference type="EMBL" id="UYRT01093139">
    <property type="protein sequence ID" value="VDN38683.1"/>
    <property type="molecule type" value="Genomic_DNA"/>
</dbReference>
<protein>
    <submittedName>
        <fullName evidence="4">PEST proteolytic signal-containing nuclear protein</fullName>
    </submittedName>
</protein>
<dbReference type="AlphaFoldDB" id="A0A183EL11"/>
<dbReference type="Proteomes" id="UP000271098">
    <property type="component" value="Unassembled WGS sequence"/>
</dbReference>
<reference evidence="2 3" key="2">
    <citation type="submission" date="2018-11" db="EMBL/GenBank/DDBJ databases">
        <authorList>
            <consortium name="Pathogen Informatics"/>
        </authorList>
    </citation>
    <scope>NUCLEOTIDE SEQUENCE [LARGE SCALE GENOMIC DNA]</scope>
</reference>
<evidence type="ECO:0000313" key="3">
    <source>
        <dbReference type="Proteomes" id="UP000271098"/>
    </source>
</evidence>
<proteinExistence type="predicted"/>
<dbReference type="WBParaSite" id="GPUH_0002167901-mRNA-1">
    <property type="protein sequence ID" value="GPUH_0002167901-mRNA-1"/>
    <property type="gene ID" value="GPUH_0002167901"/>
</dbReference>
<evidence type="ECO:0000256" key="1">
    <source>
        <dbReference type="SAM" id="MobiDB-lite"/>
    </source>
</evidence>
<feature type="region of interest" description="Disordered" evidence="1">
    <location>
        <begin position="33"/>
        <end position="54"/>
    </location>
</feature>
<gene>
    <name evidence="2" type="ORF">GPUH_LOCUS21653</name>
</gene>